<keyword evidence="1" id="KW-0175">Coiled coil</keyword>
<proteinExistence type="predicted"/>
<evidence type="ECO:0000313" key="3">
    <source>
        <dbReference type="Proteomes" id="UP000220480"/>
    </source>
</evidence>
<sequence length="260" mass="29519">MSIFGQKGNGLLVAVRGKQKQVDHLRNEVEELKHQLDAERAKNDTLKAKITAYQKNDLSAVKKVEARYEEQLRILNEQIRAYEQMKPELERLRNFFFEQNIGADESDVQAVESDKQEEIAKYKIITVGGHEQLRKNIKDAYPSIMVLDGTPKSQDFHPVENSDYVFILTQHISHGRRCHRTTIVFKKFCITTRTRQGRSKPFLEREGFGFFVFGGVPRRTTKASAAHGRAASAQAQCAADAYFLCRAPSPDGKVRASAAF</sequence>
<gene>
    <name evidence="2" type="ORF">CGS59_10255</name>
</gene>
<feature type="coiled-coil region" evidence="1">
    <location>
        <begin position="15"/>
        <end position="92"/>
    </location>
</feature>
<evidence type="ECO:0000256" key="1">
    <source>
        <dbReference type="SAM" id="Coils"/>
    </source>
</evidence>
<comment type="caution">
    <text evidence="2">The sequence shown here is derived from an EMBL/GenBank/DDBJ whole genome shotgun (WGS) entry which is preliminary data.</text>
</comment>
<name>A0A2A7AW49_9FIRM</name>
<dbReference type="AlphaFoldDB" id="A0A2A7AW49"/>
<protein>
    <submittedName>
        <fullName evidence="2">Uncharacterized protein</fullName>
    </submittedName>
</protein>
<reference evidence="2 3" key="1">
    <citation type="journal article" date="2017" name="Front. Microbiol.">
        <title>New Insights into the Diversity of the Genus Faecalibacterium.</title>
        <authorList>
            <person name="Benevides L."/>
            <person name="Burman S."/>
            <person name="Martin R."/>
            <person name="Robert V."/>
            <person name="Thomas M."/>
            <person name="Miquel S."/>
            <person name="Chain F."/>
            <person name="Sokol H."/>
            <person name="Bermudez-Humaran L.G."/>
            <person name="Morrison M."/>
            <person name="Langella P."/>
            <person name="Azevedo V.A."/>
            <person name="Chatel J.M."/>
            <person name="Soares S."/>
        </authorList>
    </citation>
    <scope>NUCLEOTIDE SEQUENCE [LARGE SCALE GENOMIC DNA]</scope>
    <source>
        <strain evidence="2 3">CNCM I 4644</strain>
    </source>
</reference>
<dbReference type="RefSeq" id="WP_097779857.1">
    <property type="nucleotide sequence ID" value="NZ_NMTZ01000026.1"/>
</dbReference>
<dbReference type="EMBL" id="NMTZ01000026">
    <property type="protein sequence ID" value="PDX83268.1"/>
    <property type="molecule type" value="Genomic_DNA"/>
</dbReference>
<accession>A0A2A7AW49</accession>
<evidence type="ECO:0000313" key="2">
    <source>
        <dbReference type="EMBL" id="PDX83268.1"/>
    </source>
</evidence>
<dbReference type="Proteomes" id="UP000220480">
    <property type="component" value="Unassembled WGS sequence"/>
</dbReference>
<organism evidence="2 3">
    <name type="scientific">Faecalibacterium prausnitzii</name>
    <dbReference type="NCBI Taxonomy" id="853"/>
    <lineage>
        <taxon>Bacteria</taxon>
        <taxon>Bacillati</taxon>
        <taxon>Bacillota</taxon>
        <taxon>Clostridia</taxon>
        <taxon>Eubacteriales</taxon>
        <taxon>Oscillospiraceae</taxon>
        <taxon>Faecalibacterium</taxon>
    </lineage>
</organism>